<reference evidence="3" key="1">
    <citation type="submission" date="2013-07" db="EMBL/GenBank/DDBJ databases">
        <title>Sub-species coevolution in mutualistic symbiosis.</title>
        <authorList>
            <person name="Murfin K."/>
            <person name="Klassen J."/>
            <person name="Lee M."/>
            <person name="Forst S."/>
            <person name="Stock P."/>
            <person name="Goodrich-Blair H."/>
        </authorList>
    </citation>
    <scope>NUCLEOTIDE SEQUENCE [LARGE SCALE GENOMIC DNA]</scope>
    <source>
        <strain evidence="3">Feltiae Moldova</strain>
    </source>
</reference>
<keyword evidence="1" id="KW-0285">Flavoprotein</keyword>
<dbReference type="GO" id="GO:0010181">
    <property type="term" value="F:FMN binding"/>
    <property type="evidence" value="ECO:0007669"/>
    <property type="project" value="TreeGrafter"/>
</dbReference>
<dbReference type="Pfam" id="PF03358">
    <property type="entry name" value="FMN_red"/>
    <property type="match status" value="1"/>
</dbReference>
<sequence>MKKSSMKLTLISGSQRPDSRSQRVASYLQELSREYGFTDIHLLELSNVELPFHDGYTTDISAESHPWQALAPNLRESDAFIFITPEWHGMATPALKNFLLYCSVTELGHKPALLASVSASMNGVYPLSELRMTGFKNNHVCFLPDHLIFRHSEGLISTDLACSNAEFEARAKYTLKLLKAYAEALKQVREVVGEESKNYPYGM</sequence>
<dbReference type="EMBL" id="CBSV010000154">
    <property type="protein sequence ID" value="CDH01874.1"/>
    <property type="molecule type" value="Genomic_DNA"/>
</dbReference>
<organism evidence="3 4">
    <name type="scientific">Xenorhabdus bovienii str. feltiae Moldova</name>
    <dbReference type="NCBI Taxonomy" id="1398200"/>
    <lineage>
        <taxon>Bacteria</taxon>
        <taxon>Pseudomonadati</taxon>
        <taxon>Pseudomonadota</taxon>
        <taxon>Gammaproteobacteria</taxon>
        <taxon>Enterobacterales</taxon>
        <taxon>Morganellaceae</taxon>
        <taxon>Xenorhabdus</taxon>
    </lineage>
</organism>
<evidence type="ECO:0000313" key="3">
    <source>
        <dbReference type="EMBL" id="CDH01874.1"/>
    </source>
</evidence>
<dbReference type="PANTHER" id="PTHR30543">
    <property type="entry name" value="CHROMATE REDUCTASE"/>
    <property type="match status" value="1"/>
</dbReference>
<feature type="domain" description="NADPH-dependent FMN reductase-like" evidence="2">
    <location>
        <begin position="6"/>
        <end position="149"/>
    </location>
</feature>
<dbReference type="GO" id="GO:0016491">
    <property type="term" value="F:oxidoreductase activity"/>
    <property type="evidence" value="ECO:0007669"/>
    <property type="project" value="InterPro"/>
</dbReference>
<comment type="caution">
    <text evidence="3">The sequence shown here is derived from an EMBL/GenBank/DDBJ whole genome shotgun (WGS) entry which is preliminary data.</text>
</comment>
<dbReference type="Proteomes" id="UP000028487">
    <property type="component" value="Unassembled WGS sequence"/>
</dbReference>
<evidence type="ECO:0000313" key="4">
    <source>
        <dbReference type="Proteomes" id="UP000028487"/>
    </source>
</evidence>
<dbReference type="AlphaFoldDB" id="A0A077NTL9"/>
<keyword evidence="1" id="KW-0288">FMN</keyword>
<evidence type="ECO:0000259" key="2">
    <source>
        <dbReference type="Pfam" id="PF03358"/>
    </source>
</evidence>
<dbReference type="InterPro" id="IPR005025">
    <property type="entry name" value="FMN_Rdtase-like_dom"/>
</dbReference>
<protein>
    <submittedName>
        <fullName evidence="3">Putative Azoreductase</fullName>
    </submittedName>
</protein>
<dbReference type="Gene3D" id="3.40.50.360">
    <property type="match status" value="1"/>
</dbReference>
<accession>A0A077NTL9</accession>
<dbReference type="HOGENOM" id="CLU_055322_1_0_6"/>
<dbReference type="InterPro" id="IPR029039">
    <property type="entry name" value="Flavoprotein-like_sf"/>
</dbReference>
<dbReference type="InterPro" id="IPR050712">
    <property type="entry name" value="NAD(P)H-dep_reductase"/>
</dbReference>
<dbReference type="PANTHER" id="PTHR30543:SF31">
    <property type="entry name" value="NADPH-DEPENDENT AZOREDUCTASE AZR"/>
    <property type="match status" value="1"/>
</dbReference>
<gene>
    <name evidence="3" type="ORF">XBFM1_2370011</name>
</gene>
<dbReference type="GO" id="GO:0005829">
    <property type="term" value="C:cytosol"/>
    <property type="evidence" value="ECO:0007669"/>
    <property type="project" value="TreeGrafter"/>
</dbReference>
<proteinExistence type="predicted"/>
<name>A0A077NTL9_XENBV</name>
<evidence type="ECO:0000256" key="1">
    <source>
        <dbReference type="ARBA" id="ARBA00022643"/>
    </source>
</evidence>
<dbReference type="SUPFAM" id="SSF52218">
    <property type="entry name" value="Flavoproteins"/>
    <property type="match status" value="1"/>
</dbReference>